<keyword evidence="6" id="KW-0479">Metal-binding</keyword>
<dbReference type="Gene3D" id="1.20.58.80">
    <property type="entry name" value="Phosphotransferase system, lactose/cellobiose-type IIA subunit"/>
    <property type="match status" value="1"/>
</dbReference>
<dbReference type="InterPro" id="IPR036542">
    <property type="entry name" value="PTS_IIA_lac/cel_sf"/>
</dbReference>
<evidence type="ECO:0000256" key="6">
    <source>
        <dbReference type="PIRSR" id="PIRSR000699-2"/>
    </source>
</evidence>
<dbReference type="AlphaFoldDB" id="A0A449E6A1"/>
<dbReference type="PANTHER" id="PTHR34382:SF7">
    <property type="entry name" value="PTS SYSTEM N,N'-DIACETYLCHITOBIOSE-SPECIFIC EIIA COMPONENT"/>
    <property type="match status" value="1"/>
</dbReference>
<comment type="cofactor">
    <cofactor evidence="6">
        <name>Mg(2+)</name>
        <dbReference type="ChEBI" id="CHEBI:18420"/>
    </cofactor>
    <text evidence="6">Binds 1 Mg(2+) ion per trimer.</text>
</comment>
<evidence type="ECO:0000313" key="7">
    <source>
        <dbReference type="EMBL" id="VTQ69727.1"/>
    </source>
</evidence>
<name>A0A449E6A1_ENTHR</name>
<sequence>MEELETIIFDLIVHSGNARGSLFEALECAENKKYDEIDNLLNKAKEEMNIAHNIQTQLIQDNLAGKGEISLLLIHAQDQLMTVMSEQALIERLIKMQKQINENN</sequence>
<dbReference type="Pfam" id="PF02255">
    <property type="entry name" value="PTS_IIA"/>
    <property type="match status" value="1"/>
</dbReference>
<keyword evidence="6" id="KW-0460">Magnesium</keyword>
<reference evidence="7 8" key="1">
    <citation type="submission" date="2019-05" db="EMBL/GenBank/DDBJ databases">
        <authorList>
            <consortium name="Pathogen Informatics"/>
        </authorList>
    </citation>
    <scope>NUCLEOTIDE SEQUENCE [LARGE SCALE GENOMIC DNA]</scope>
    <source>
        <strain evidence="7 8">NCTC12204</strain>
    </source>
</reference>
<keyword evidence="3 7" id="KW-0808">Transferase</keyword>
<organism evidence="7 8">
    <name type="scientific">Enterococcus hirae</name>
    <dbReference type="NCBI Taxonomy" id="1354"/>
    <lineage>
        <taxon>Bacteria</taxon>
        <taxon>Bacillati</taxon>
        <taxon>Bacillota</taxon>
        <taxon>Bacilli</taxon>
        <taxon>Lactobacillales</taxon>
        <taxon>Enterococcaceae</taxon>
        <taxon>Enterococcus</taxon>
    </lineage>
</organism>
<proteinExistence type="predicted"/>
<feature type="binding site" evidence="6">
    <location>
        <position position="78"/>
    </location>
    <ligand>
        <name>Mg(2+)</name>
        <dbReference type="ChEBI" id="CHEBI:18420"/>
        <note>ligand shared between all trimeric partners</note>
    </ligand>
</feature>
<dbReference type="PROSITE" id="PS51095">
    <property type="entry name" value="PTS_EIIA_TYPE_3"/>
    <property type="match status" value="1"/>
</dbReference>
<dbReference type="EC" id="2.7.1.-" evidence="7"/>
<accession>A0A449E6A1</accession>
<evidence type="ECO:0000256" key="2">
    <source>
        <dbReference type="ARBA" id="ARBA00022597"/>
    </source>
</evidence>
<dbReference type="PANTHER" id="PTHR34382">
    <property type="entry name" value="PTS SYSTEM N,N'-DIACETYLCHITOBIOSE-SPECIFIC EIIA COMPONENT"/>
    <property type="match status" value="1"/>
</dbReference>
<keyword evidence="4" id="KW-0598">Phosphotransferase system</keyword>
<feature type="active site" description="Tele-phosphohistidine intermediate" evidence="5">
    <location>
        <position position="75"/>
    </location>
</feature>
<gene>
    <name evidence="7" type="primary">gmuA_2</name>
    <name evidence="7" type="ORF">NCTC12204_02494</name>
</gene>
<evidence type="ECO:0000313" key="8">
    <source>
        <dbReference type="Proteomes" id="UP000352698"/>
    </source>
</evidence>
<protein>
    <submittedName>
        <fullName evidence="7">PTS system, cellobiose-specific IIA componenent</fullName>
        <ecNumber evidence="7">2.7.1.-</ecNumber>
    </submittedName>
</protein>
<comment type="caution">
    <text evidence="7">The sequence shown here is derived from an EMBL/GenBank/DDBJ whole genome shotgun (WGS) entry which is preliminary data.</text>
</comment>
<dbReference type="SUPFAM" id="SSF46973">
    <property type="entry name" value="Enzyme IIa from lactose specific PTS, IIa-lac"/>
    <property type="match status" value="1"/>
</dbReference>
<evidence type="ECO:0000256" key="4">
    <source>
        <dbReference type="ARBA" id="ARBA00022683"/>
    </source>
</evidence>
<dbReference type="PIRSF" id="PIRSF000699">
    <property type="entry name" value="PTS_IILac_III"/>
    <property type="match status" value="1"/>
</dbReference>
<dbReference type="RefSeq" id="WP_010736983.1">
    <property type="nucleotide sequence ID" value="NZ_AP027299.1"/>
</dbReference>
<evidence type="ECO:0000256" key="1">
    <source>
        <dbReference type="ARBA" id="ARBA00022448"/>
    </source>
</evidence>
<dbReference type="GO" id="GO:0046872">
    <property type="term" value="F:metal ion binding"/>
    <property type="evidence" value="ECO:0007669"/>
    <property type="project" value="UniProtKB-KW"/>
</dbReference>
<evidence type="ECO:0000256" key="5">
    <source>
        <dbReference type="PIRSR" id="PIRSR000699-1"/>
    </source>
</evidence>
<dbReference type="GO" id="GO:0009401">
    <property type="term" value="P:phosphoenolpyruvate-dependent sugar phosphotransferase system"/>
    <property type="evidence" value="ECO:0007669"/>
    <property type="project" value="UniProtKB-KW"/>
</dbReference>
<dbReference type="CDD" id="cd00215">
    <property type="entry name" value="PTS_IIA_lac"/>
    <property type="match status" value="1"/>
</dbReference>
<keyword evidence="1" id="KW-0813">Transport</keyword>
<keyword evidence="2" id="KW-0762">Sugar transport</keyword>
<dbReference type="EMBL" id="CABEEP010000001">
    <property type="protein sequence ID" value="VTQ69727.1"/>
    <property type="molecule type" value="Genomic_DNA"/>
</dbReference>
<dbReference type="InterPro" id="IPR003188">
    <property type="entry name" value="PTS_IIA_lac/cel"/>
</dbReference>
<dbReference type="Proteomes" id="UP000352698">
    <property type="component" value="Unassembled WGS sequence"/>
</dbReference>
<evidence type="ECO:0000256" key="3">
    <source>
        <dbReference type="ARBA" id="ARBA00022679"/>
    </source>
</evidence>
<dbReference type="GO" id="GO:0016740">
    <property type="term" value="F:transferase activity"/>
    <property type="evidence" value="ECO:0007669"/>
    <property type="project" value="UniProtKB-KW"/>
</dbReference>